<proteinExistence type="predicted"/>
<gene>
    <name evidence="1" type="ORF">S12H4_18179</name>
</gene>
<organism evidence="1">
    <name type="scientific">marine sediment metagenome</name>
    <dbReference type="NCBI Taxonomy" id="412755"/>
    <lineage>
        <taxon>unclassified sequences</taxon>
        <taxon>metagenomes</taxon>
        <taxon>ecological metagenomes</taxon>
    </lineage>
</organism>
<evidence type="ECO:0000313" key="1">
    <source>
        <dbReference type="EMBL" id="GAI74496.1"/>
    </source>
</evidence>
<accession>X1S5Y1</accession>
<evidence type="ECO:0008006" key="2">
    <source>
        <dbReference type="Google" id="ProtNLM"/>
    </source>
</evidence>
<reference evidence="1" key="1">
    <citation type="journal article" date="2014" name="Front. Microbiol.">
        <title>High frequency of phylogenetically diverse reductive dehalogenase-homologous genes in deep subseafloor sedimentary metagenomes.</title>
        <authorList>
            <person name="Kawai M."/>
            <person name="Futagami T."/>
            <person name="Toyoda A."/>
            <person name="Takaki Y."/>
            <person name="Nishi S."/>
            <person name="Hori S."/>
            <person name="Arai W."/>
            <person name="Tsubouchi T."/>
            <person name="Morono Y."/>
            <person name="Uchiyama I."/>
            <person name="Ito T."/>
            <person name="Fujiyama A."/>
            <person name="Inagaki F."/>
            <person name="Takami H."/>
        </authorList>
    </citation>
    <scope>NUCLEOTIDE SEQUENCE</scope>
    <source>
        <strain evidence="1">Expedition CK06-06</strain>
    </source>
</reference>
<feature type="non-terminal residue" evidence="1">
    <location>
        <position position="1"/>
    </location>
</feature>
<dbReference type="EMBL" id="BARW01008956">
    <property type="protein sequence ID" value="GAI74496.1"/>
    <property type="molecule type" value="Genomic_DNA"/>
</dbReference>
<name>X1S5Y1_9ZZZZ</name>
<dbReference type="AlphaFoldDB" id="X1S5Y1"/>
<protein>
    <recommendedName>
        <fullName evidence="2">Molybdopterin molybdenumtransferase</fullName>
    </recommendedName>
</protein>
<comment type="caution">
    <text evidence="1">The sequence shown here is derived from an EMBL/GenBank/DDBJ whole genome shotgun (WGS) entry which is preliminary data.</text>
</comment>
<sequence>TILDVILPRIFAGEILTKEDFIKMGKGGFCLNCEVCRYPRCFFCR</sequence>